<accession>A0ABD4TMM7</accession>
<name>A0ABD4TMM7_9EURY</name>
<gene>
    <name evidence="1" type="ORF">FTO68_08560</name>
</gene>
<dbReference type="RefSeq" id="WP_255332992.1">
    <property type="nucleotide sequence ID" value="NZ_VOTZ01000018.1"/>
</dbReference>
<evidence type="ECO:0000313" key="2">
    <source>
        <dbReference type="Proteomes" id="UP001524383"/>
    </source>
</evidence>
<reference evidence="1 2" key="1">
    <citation type="submission" date="2019-08" db="EMBL/GenBank/DDBJ databases">
        <authorList>
            <person name="Chen S.-C."/>
            <person name="Lai M.-C."/>
            <person name="You Y.-T."/>
        </authorList>
    </citation>
    <scope>NUCLEOTIDE SEQUENCE [LARGE SCALE GENOMIC DNA]</scope>
    <source>
        <strain evidence="1 2">P2F9704a</strain>
    </source>
</reference>
<comment type="caution">
    <text evidence="1">The sequence shown here is derived from an EMBL/GenBank/DDBJ whole genome shotgun (WGS) entry which is preliminary data.</text>
</comment>
<evidence type="ECO:0000313" key="1">
    <source>
        <dbReference type="EMBL" id="MCQ1539028.1"/>
    </source>
</evidence>
<sequence length="190" mass="21424">MTQPRTQSYIREPAKRVFASELRDARYSFREGDDEKSPTYILLPTGERSNRIFIVGSLTQKEKRGEQHSMYLARVADPTGTFFVSAGSYQPEAMQQIAKLEPPAFVAVVGKPNAYETPDGNVLISVRAETVTAVDREIRDLWVLDCAEATLDRIDAFENSPDAEAARREYNPNLESYKKIVYDALAAIRQ</sequence>
<protein>
    <submittedName>
        <fullName evidence="1">Nucleic acid-binding protein</fullName>
    </submittedName>
</protein>
<proteinExistence type="predicted"/>
<dbReference type="EMBL" id="VOTZ01000018">
    <property type="protein sequence ID" value="MCQ1539028.1"/>
    <property type="molecule type" value="Genomic_DNA"/>
</dbReference>
<organism evidence="1 2">
    <name type="scientific">Methanocalculus taiwanensis</name>
    <dbReference type="NCBI Taxonomy" id="106207"/>
    <lineage>
        <taxon>Archaea</taxon>
        <taxon>Methanobacteriati</taxon>
        <taxon>Methanobacteriota</taxon>
        <taxon>Stenosarchaea group</taxon>
        <taxon>Methanomicrobia</taxon>
        <taxon>Methanomicrobiales</taxon>
        <taxon>Methanocalculaceae</taxon>
        <taxon>Methanocalculus</taxon>
    </lineage>
</organism>
<dbReference type="Proteomes" id="UP001524383">
    <property type="component" value="Unassembled WGS sequence"/>
</dbReference>
<dbReference type="AlphaFoldDB" id="A0ABD4TMM7"/>
<keyword evidence="2" id="KW-1185">Reference proteome</keyword>